<dbReference type="AlphaFoldDB" id="A0A068TW30"/>
<gene>
    <name evidence="5" type="ORF">GSCOC_T00032426001</name>
</gene>
<dbReference type="Pfam" id="PF00685">
    <property type="entry name" value="Sulfotransfer_1"/>
    <property type="match status" value="1"/>
</dbReference>
<evidence type="ECO:0000256" key="3">
    <source>
        <dbReference type="RuleBase" id="RU361155"/>
    </source>
</evidence>
<organism evidence="5 6">
    <name type="scientific">Coffea canephora</name>
    <name type="common">Robusta coffee</name>
    <dbReference type="NCBI Taxonomy" id="49390"/>
    <lineage>
        <taxon>Eukaryota</taxon>
        <taxon>Viridiplantae</taxon>
        <taxon>Streptophyta</taxon>
        <taxon>Embryophyta</taxon>
        <taxon>Tracheophyta</taxon>
        <taxon>Spermatophyta</taxon>
        <taxon>Magnoliopsida</taxon>
        <taxon>eudicotyledons</taxon>
        <taxon>Gunneridae</taxon>
        <taxon>Pentapetalae</taxon>
        <taxon>asterids</taxon>
        <taxon>lamiids</taxon>
        <taxon>Gentianales</taxon>
        <taxon>Rubiaceae</taxon>
        <taxon>Ixoroideae</taxon>
        <taxon>Gardenieae complex</taxon>
        <taxon>Bertiereae - Coffeeae clade</taxon>
        <taxon>Coffeeae</taxon>
        <taxon>Coffea</taxon>
    </lineage>
</organism>
<dbReference type="SUPFAM" id="SSF52540">
    <property type="entry name" value="P-loop containing nucleoside triphosphate hydrolases"/>
    <property type="match status" value="1"/>
</dbReference>
<reference evidence="6" key="1">
    <citation type="journal article" date="2014" name="Science">
        <title>The coffee genome provides insight into the convergent evolution of caffeine biosynthesis.</title>
        <authorList>
            <person name="Denoeud F."/>
            <person name="Carretero-Paulet L."/>
            <person name="Dereeper A."/>
            <person name="Droc G."/>
            <person name="Guyot R."/>
            <person name="Pietrella M."/>
            <person name="Zheng C."/>
            <person name="Alberti A."/>
            <person name="Anthony F."/>
            <person name="Aprea G."/>
            <person name="Aury J.M."/>
            <person name="Bento P."/>
            <person name="Bernard M."/>
            <person name="Bocs S."/>
            <person name="Campa C."/>
            <person name="Cenci A."/>
            <person name="Combes M.C."/>
            <person name="Crouzillat D."/>
            <person name="Da Silva C."/>
            <person name="Daddiego L."/>
            <person name="De Bellis F."/>
            <person name="Dussert S."/>
            <person name="Garsmeur O."/>
            <person name="Gayraud T."/>
            <person name="Guignon V."/>
            <person name="Jahn K."/>
            <person name="Jamilloux V."/>
            <person name="Joet T."/>
            <person name="Labadie K."/>
            <person name="Lan T."/>
            <person name="Leclercq J."/>
            <person name="Lepelley M."/>
            <person name="Leroy T."/>
            <person name="Li L.T."/>
            <person name="Librado P."/>
            <person name="Lopez L."/>
            <person name="Munoz A."/>
            <person name="Noel B."/>
            <person name="Pallavicini A."/>
            <person name="Perrotta G."/>
            <person name="Poncet V."/>
            <person name="Pot D."/>
            <person name="Priyono X."/>
            <person name="Rigoreau M."/>
            <person name="Rouard M."/>
            <person name="Rozas J."/>
            <person name="Tranchant-Dubreuil C."/>
            <person name="VanBuren R."/>
            <person name="Zhang Q."/>
            <person name="Andrade A.C."/>
            <person name="Argout X."/>
            <person name="Bertrand B."/>
            <person name="de Kochko A."/>
            <person name="Graziosi G."/>
            <person name="Henry R.J."/>
            <person name="Jayarama X."/>
            <person name="Ming R."/>
            <person name="Nagai C."/>
            <person name="Rounsley S."/>
            <person name="Sankoff D."/>
            <person name="Giuliano G."/>
            <person name="Albert V.A."/>
            <person name="Wincker P."/>
            <person name="Lashermes P."/>
        </authorList>
    </citation>
    <scope>NUCLEOTIDE SEQUENCE [LARGE SCALE GENOMIC DNA]</scope>
    <source>
        <strain evidence="6">cv. DH200-94</strain>
    </source>
</reference>
<feature type="domain" description="Sulfotransferase" evidence="4">
    <location>
        <begin position="71"/>
        <end position="329"/>
    </location>
</feature>
<dbReference type="Gramene" id="CDP00476">
    <property type="protein sequence ID" value="CDP00476"/>
    <property type="gene ID" value="GSCOC_T00032426001"/>
</dbReference>
<proteinExistence type="inferred from homology"/>
<evidence type="ECO:0000313" key="6">
    <source>
        <dbReference type="Proteomes" id="UP000295252"/>
    </source>
</evidence>
<keyword evidence="6" id="KW-1185">Reference proteome</keyword>
<dbReference type="Proteomes" id="UP000295252">
    <property type="component" value="Chromosome III"/>
</dbReference>
<dbReference type="Gene3D" id="3.40.50.300">
    <property type="entry name" value="P-loop containing nucleotide triphosphate hydrolases"/>
    <property type="match status" value="1"/>
</dbReference>
<evidence type="ECO:0000259" key="4">
    <source>
        <dbReference type="Pfam" id="PF00685"/>
    </source>
</evidence>
<dbReference type="EC" id="2.8.2.-" evidence="3"/>
<dbReference type="InterPro" id="IPR000863">
    <property type="entry name" value="Sulfotransferase_dom"/>
</dbReference>
<evidence type="ECO:0000256" key="1">
    <source>
        <dbReference type="ARBA" id="ARBA00005771"/>
    </source>
</evidence>
<keyword evidence="2 3" id="KW-0808">Transferase</keyword>
<name>A0A068TW30_COFCA</name>
<comment type="similarity">
    <text evidence="1 3">Belongs to the sulfotransferase 1 family.</text>
</comment>
<dbReference type="InterPro" id="IPR027417">
    <property type="entry name" value="P-loop_NTPase"/>
</dbReference>
<sequence>MPLHTETSSTPLPPKYLQDDKLTQECEELLPSLPKEKGWVSSYLYQYRGFWHSARQLQGVVACQKHFEAQDSDIFLVTTPKSGTTWLKALLFALVNRMQFSFMEQHPLLMHSPHELVPYLDSNIYVENQTPDLSSFTSPRLFATHLPLVSLPQSVHECPCKIVYLCRDPKDTFVSLWHFANKLRLENMESNSLEDVFDRFCKGVSVYGPFWDHVLGYWKESLENPDKVLFLKYEDLKEKPTSQLKKISDFLGYPFSSEEEASGLLEGIIDLCSFDKLSNLEVNKSGKLSSGEENKAFFRRGEVGDWMKFLNAKMVARLNSITQQKFDASGLKL</sequence>
<protein>
    <recommendedName>
        <fullName evidence="3">Sulfotransferase</fullName>
        <ecNumber evidence="3">2.8.2.-</ecNumber>
    </recommendedName>
</protein>
<dbReference type="FunCoup" id="A0A068TW30">
    <property type="interactions" value="56"/>
</dbReference>
<dbReference type="InParanoid" id="A0A068TW30"/>
<dbReference type="GO" id="GO:0008146">
    <property type="term" value="F:sulfotransferase activity"/>
    <property type="evidence" value="ECO:0007669"/>
    <property type="project" value="InterPro"/>
</dbReference>
<evidence type="ECO:0000256" key="2">
    <source>
        <dbReference type="ARBA" id="ARBA00022679"/>
    </source>
</evidence>
<dbReference type="PhylomeDB" id="A0A068TW30"/>
<dbReference type="OrthoDB" id="205623at2759"/>
<dbReference type="OMA" id="MVESCHQ"/>
<dbReference type="PANTHER" id="PTHR11783">
    <property type="entry name" value="SULFOTRANSFERASE SULT"/>
    <property type="match status" value="1"/>
</dbReference>
<evidence type="ECO:0000313" key="5">
    <source>
        <dbReference type="EMBL" id="CDP00476.1"/>
    </source>
</evidence>
<dbReference type="EMBL" id="HG739089">
    <property type="protein sequence ID" value="CDP00476.1"/>
    <property type="molecule type" value="Genomic_DNA"/>
</dbReference>
<accession>A0A068TW30</accession>